<keyword evidence="5" id="KW-0597">Phosphoprotein</keyword>
<evidence type="ECO:0000256" key="8">
    <source>
        <dbReference type="ARBA" id="ARBA00022741"/>
    </source>
</evidence>
<dbReference type="CDD" id="cd00082">
    <property type="entry name" value="HisKA"/>
    <property type="match status" value="1"/>
</dbReference>
<evidence type="ECO:0000259" key="15">
    <source>
        <dbReference type="PROSITE" id="PS50109"/>
    </source>
</evidence>
<dbReference type="Pfam" id="PF00512">
    <property type="entry name" value="HisKA"/>
    <property type="match status" value="1"/>
</dbReference>
<evidence type="ECO:0000256" key="7">
    <source>
        <dbReference type="ARBA" id="ARBA00022692"/>
    </source>
</evidence>
<dbReference type="eggNOG" id="COG2205">
    <property type="taxonomic scope" value="Bacteria"/>
</dbReference>
<dbReference type="Proteomes" id="UP000019365">
    <property type="component" value="Unassembled WGS sequence"/>
</dbReference>
<dbReference type="SMART" id="SM00387">
    <property type="entry name" value="HATPase_c"/>
    <property type="match status" value="1"/>
</dbReference>
<dbReference type="InterPro" id="IPR036097">
    <property type="entry name" value="HisK_dim/P_sf"/>
</dbReference>
<evidence type="ECO:0000256" key="9">
    <source>
        <dbReference type="ARBA" id="ARBA00022777"/>
    </source>
</evidence>
<dbReference type="SMART" id="SM00388">
    <property type="entry name" value="HisKA"/>
    <property type="match status" value="1"/>
</dbReference>
<comment type="subcellular location">
    <subcellularLocation>
        <location evidence="2">Cell membrane</location>
        <topology evidence="2">Multi-pass membrane protein</topology>
    </subcellularLocation>
</comment>
<evidence type="ECO:0000256" key="11">
    <source>
        <dbReference type="ARBA" id="ARBA00022989"/>
    </source>
</evidence>
<dbReference type="GO" id="GO:0000155">
    <property type="term" value="F:phosphorelay sensor kinase activity"/>
    <property type="evidence" value="ECO:0007669"/>
    <property type="project" value="InterPro"/>
</dbReference>
<keyword evidence="6" id="KW-0808">Transferase</keyword>
<comment type="catalytic activity">
    <reaction evidence="1">
        <text>ATP + protein L-histidine = ADP + protein N-phospho-L-histidine.</text>
        <dbReference type="EC" id="2.7.13.3"/>
    </reaction>
</comment>
<reference evidence="16 17" key="1">
    <citation type="journal article" date="2014" name="PLoS ONE">
        <title>Rumen cellulosomics: divergent fiber-degrading strategies revealed by comparative genome-wide analysis of six ruminococcal strains.</title>
        <authorList>
            <person name="Dassa B."/>
            <person name="Borovok I."/>
            <person name="Ruimy-Israeli V."/>
            <person name="Lamed R."/>
            <person name="Flint H.J."/>
            <person name="Duncan S.H."/>
            <person name="Henrissat B."/>
            <person name="Coutinho P."/>
            <person name="Morrison M."/>
            <person name="Mosoni P."/>
            <person name="Yeoman C.J."/>
            <person name="White B.A."/>
            <person name="Bayer E.A."/>
        </authorList>
    </citation>
    <scope>NUCLEOTIDE SEQUENCE [LARGE SCALE GENOMIC DNA]</scope>
    <source>
        <strain evidence="16 17">007c</strain>
    </source>
</reference>
<dbReference type="GO" id="GO:0005524">
    <property type="term" value="F:ATP binding"/>
    <property type="evidence" value="ECO:0007669"/>
    <property type="project" value="UniProtKB-KW"/>
</dbReference>
<evidence type="ECO:0000256" key="2">
    <source>
        <dbReference type="ARBA" id="ARBA00004651"/>
    </source>
</evidence>
<dbReference type="PANTHER" id="PTHR45528:SF1">
    <property type="entry name" value="SENSOR HISTIDINE KINASE CPXA"/>
    <property type="match status" value="1"/>
</dbReference>
<evidence type="ECO:0000256" key="10">
    <source>
        <dbReference type="ARBA" id="ARBA00022840"/>
    </source>
</evidence>
<evidence type="ECO:0000256" key="5">
    <source>
        <dbReference type="ARBA" id="ARBA00022553"/>
    </source>
</evidence>
<dbReference type="PATRIC" id="fig|1341157.4.peg.2532"/>
<dbReference type="InterPro" id="IPR003661">
    <property type="entry name" value="HisK_dim/P_dom"/>
</dbReference>
<dbReference type="Gene3D" id="3.30.565.10">
    <property type="entry name" value="Histidine kinase-like ATPase, C-terminal domain"/>
    <property type="match status" value="1"/>
</dbReference>
<keyword evidence="12" id="KW-0902">Two-component regulatory system</keyword>
<dbReference type="Pfam" id="PF02518">
    <property type="entry name" value="HATPase_c"/>
    <property type="match status" value="1"/>
</dbReference>
<dbReference type="PANTHER" id="PTHR45528">
    <property type="entry name" value="SENSOR HISTIDINE KINASE CPXA"/>
    <property type="match status" value="1"/>
</dbReference>
<evidence type="ECO:0000256" key="4">
    <source>
        <dbReference type="ARBA" id="ARBA00022475"/>
    </source>
</evidence>
<feature type="transmembrane region" description="Helical" evidence="14">
    <location>
        <begin position="21"/>
        <end position="46"/>
    </location>
</feature>
<keyword evidence="8" id="KW-0547">Nucleotide-binding</keyword>
<dbReference type="GO" id="GO:0005886">
    <property type="term" value="C:plasma membrane"/>
    <property type="evidence" value="ECO:0007669"/>
    <property type="project" value="UniProtKB-SubCell"/>
</dbReference>
<evidence type="ECO:0000313" key="16">
    <source>
        <dbReference type="EMBL" id="EWM53047.1"/>
    </source>
</evidence>
<dbReference type="OrthoDB" id="9762826at2"/>
<accession>W7UXB8</accession>
<dbReference type="InterPro" id="IPR036890">
    <property type="entry name" value="HATPase_C_sf"/>
</dbReference>
<keyword evidence="10" id="KW-0067">ATP-binding</keyword>
<evidence type="ECO:0000256" key="13">
    <source>
        <dbReference type="ARBA" id="ARBA00023136"/>
    </source>
</evidence>
<dbReference type="SUPFAM" id="SSF47384">
    <property type="entry name" value="Homodimeric domain of signal transducing histidine kinase"/>
    <property type="match status" value="1"/>
</dbReference>
<dbReference type="EC" id="2.7.13.3" evidence="3"/>
<evidence type="ECO:0000256" key="6">
    <source>
        <dbReference type="ARBA" id="ARBA00022679"/>
    </source>
</evidence>
<dbReference type="Gene3D" id="1.10.287.130">
    <property type="match status" value="1"/>
</dbReference>
<keyword evidence="11 14" id="KW-1133">Transmembrane helix</keyword>
<evidence type="ECO:0000256" key="3">
    <source>
        <dbReference type="ARBA" id="ARBA00012438"/>
    </source>
</evidence>
<evidence type="ECO:0000313" key="17">
    <source>
        <dbReference type="Proteomes" id="UP000019365"/>
    </source>
</evidence>
<protein>
    <recommendedName>
        <fullName evidence="3">histidine kinase</fullName>
        <ecNumber evidence="3">2.7.13.3</ecNumber>
    </recommendedName>
</protein>
<comment type="caution">
    <text evidence="16">The sequence shown here is derived from an EMBL/GenBank/DDBJ whole genome shotgun (WGS) entry which is preliminary data.</text>
</comment>
<dbReference type="EMBL" id="ATAX01000028">
    <property type="protein sequence ID" value="EWM53047.1"/>
    <property type="molecule type" value="Genomic_DNA"/>
</dbReference>
<name>W7UXB8_RUMFL</name>
<dbReference type="RefSeq" id="WP_051456662.1">
    <property type="nucleotide sequence ID" value="NZ_ATAX01000028.1"/>
</dbReference>
<dbReference type="SUPFAM" id="SSF55874">
    <property type="entry name" value="ATPase domain of HSP90 chaperone/DNA topoisomerase II/histidine kinase"/>
    <property type="match status" value="1"/>
</dbReference>
<dbReference type="PROSITE" id="PS50109">
    <property type="entry name" value="HIS_KIN"/>
    <property type="match status" value="1"/>
</dbReference>
<keyword evidence="4" id="KW-1003">Cell membrane</keyword>
<evidence type="ECO:0000256" key="14">
    <source>
        <dbReference type="SAM" id="Phobius"/>
    </source>
</evidence>
<dbReference type="AlphaFoldDB" id="W7UXB8"/>
<dbReference type="InterPro" id="IPR050398">
    <property type="entry name" value="HssS/ArlS-like"/>
</dbReference>
<evidence type="ECO:0000256" key="1">
    <source>
        <dbReference type="ARBA" id="ARBA00000085"/>
    </source>
</evidence>
<feature type="domain" description="Histidine kinase" evidence="15">
    <location>
        <begin position="363"/>
        <end position="564"/>
    </location>
</feature>
<keyword evidence="13 14" id="KW-0472">Membrane</keyword>
<feature type="transmembrane region" description="Helical" evidence="14">
    <location>
        <begin position="320"/>
        <end position="341"/>
    </location>
</feature>
<sequence length="564" mass="63529">MKNTFLKRCRKRTSFIKLFGKAMIPVILITAVFAAMLLAVTEFFIYRDAHDQFMLNRQEICSNIRSRDIDAMGCERLMRITDHNLGLNGYDVSIKEYSLTDSYGSSEGAAFAVLLDENGDVAASSREKFWVMVKFDAEEKYKDFYSCDLDIPETEELRNELERISEDKENIQSIKVNSLYVNKETLRMVPHEVTVGFQKYADDGNKLINEEQKDMIINFEGEGYELIEVKGTSMMSKNTDEPYPRASIAHYIGTDSGLFDGLLEKYRSKANMSTAYFSSENVGTFVNEDYSVDSLKIDGKDYCLITVCRIDGWTSQIRSLYLRIVLLFFALAAVIAALLCWRKDMFNRSMYAFEDYQRDLTNSLAHDIKTPLMAIGGYAENLLDGKLSEEEQRNYLSSIISSVKYTDDIILNTLELNTLESRSGGKNEEFGLRKVFEKAFEKYMPILEENGIKLSFEGDSQVCADKAAVEKIIENLVSNAVKYTEKGGSIKAISGKKRISLVNTISGKIDVSKLRQPFVKGDSSRNGMRGSGLGLAIADKAAAHIGGKLSLSCTDKEFTAELKL</sequence>
<keyword evidence="17" id="KW-1185">Reference proteome</keyword>
<gene>
    <name evidence="16" type="ORF">RF007C_15665</name>
</gene>
<keyword evidence="7 14" id="KW-0812">Transmembrane</keyword>
<dbReference type="InterPro" id="IPR005467">
    <property type="entry name" value="His_kinase_dom"/>
</dbReference>
<evidence type="ECO:0000256" key="12">
    <source>
        <dbReference type="ARBA" id="ARBA00023012"/>
    </source>
</evidence>
<keyword evidence="9" id="KW-0418">Kinase</keyword>
<dbReference type="InterPro" id="IPR003594">
    <property type="entry name" value="HATPase_dom"/>
</dbReference>
<proteinExistence type="predicted"/>
<organism evidence="16 17">
    <name type="scientific">Ruminococcus flavefaciens 007c</name>
    <dbReference type="NCBI Taxonomy" id="1341157"/>
    <lineage>
        <taxon>Bacteria</taxon>
        <taxon>Bacillati</taxon>
        <taxon>Bacillota</taxon>
        <taxon>Clostridia</taxon>
        <taxon>Eubacteriales</taxon>
        <taxon>Oscillospiraceae</taxon>
        <taxon>Ruminococcus</taxon>
    </lineage>
</organism>